<evidence type="ECO:0000256" key="2">
    <source>
        <dbReference type="ARBA" id="ARBA00007998"/>
    </source>
</evidence>
<feature type="transmembrane region" description="Helical" evidence="8">
    <location>
        <begin position="85"/>
        <end position="103"/>
    </location>
</feature>
<keyword evidence="6 8" id="KW-1133">Transmembrane helix</keyword>
<feature type="transmembrane region" description="Helical" evidence="8">
    <location>
        <begin position="187"/>
        <end position="204"/>
    </location>
</feature>
<proteinExistence type="inferred from homology"/>
<dbReference type="OrthoDB" id="2381188at2"/>
<dbReference type="NCBIfam" id="TIGR00912">
    <property type="entry name" value="2A0309"/>
    <property type="match status" value="1"/>
</dbReference>
<accession>A0A7X2Z466</accession>
<sequence length="365" mass="40677">MRMNSPKPTALQAIMTIMLTVGITNHVFIIPALLQVAKRDAWFSVILSIVPFALLTLLIAYISARTKGKSLPDWLEGSYGKMVSVPFKLISAAYFLGTAWFALFDTIMWTKVTFLPYTPMIITAAVLMLICLIAAQLGVNSMAYASGVLLPFVVLLGFYVATVNVQYKDYHQLLPLLEHGWAPPLKGVIYACTGLFEIFFLLFLQPYLKAPLTNKHFVIVGFILVGLTLGPLTGSIAEFNPHEASLQRYPAYEQWRIAGFGKYVSQTDFFSIYQWLAGVTVRIAVALFIATDIWNISKKHQRSALLLLYAVGLTLLCLTTFTDIQFQHLMIRFMFPFNTGLILIVTLLLALAVFISAHKKGESGT</sequence>
<feature type="transmembrane region" description="Helical" evidence="8">
    <location>
        <begin position="333"/>
        <end position="355"/>
    </location>
</feature>
<reference evidence="9 10" key="1">
    <citation type="submission" date="2019-11" db="EMBL/GenBank/DDBJ databases">
        <title>Draft genome sequences of five Paenibacillus species of dairy origin.</title>
        <authorList>
            <person name="Olajide A.M."/>
            <person name="Chen S."/>
            <person name="Lapointe G."/>
        </authorList>
    </citation>
    <scope>NUCLEOTIDE SEQUENCE [LARGE SCALE GENOMIC DNA]</scope>
    <source>
        <strain evidence="9 10">12CR55</strain>
    </source>
</reference>
<feature type="transmembrane region" description="Helical" evidence="8">
    <location>
        <begin position="12"/>
        <end position="35"/>
    </location>
</feature>
<dbReference type="EMBL" id="WNZW01000011">
    <property type="protein sequence ID" value="MUG47238.1"/>
    <property type="molecule type" value="Genomic_DNA"/>
</dbReference>
<feature type="transmembrane region" description="Helical" evidence="8">
    <location>
        <begin position="147"/>
        <end position="167"/>
    </location>
</feature>
<comment type="subcellular location">
    <subcellularLocation>
        <location evidence="1">Membrane</location>
        <topology evidence="1">Multi-pass membrane protein</topology>
    </subcellularLocation>
</comment>
<evidence type="ECO:0000256" key="3">
    <source>
        <dbReference type="ARBA" id="ARBA00022448"/>
    </source>
</evidence>
<name>A0A7X2Z466_9BACL</name>
<feature type="transmembrane region" description="Helical" evidence="8">
    <location>
        <begin position="115"/>
        <end position="135"/>
    </location>
</feature>
<feature type="transmembrane region" description="Helical" evidence="8">
    <location>
        <begin position="303"/>
        <end position="321"/>
    </location>
</feature>
<evidence type="ECO:0000313" key="10">
    <source>
        <dbReference type="Proteomes" id="UP000447876"/>
    </source>
</evidence>
<dbReference type="Proteomes" id="UP000447876">
    <property type="component" value="Unassembled WGS sequence"/>
</dbReference>
<dbReference type="Pfam" id="PF03845">
    <property type="entry name" value="Spore_permease"/>
    <property type="match status" value="1"/>
</dbReference>
<organism evidence="9 10">
    <name type="scientific">Paenibacillus woosongensis</name>
    <dbReference type="NCBI Taxonomy" id="307580"/>
    <lineage>
        <taxon>Bacteria</taxon>
        <taxon>Bacillati</taxon>
        <taxon>Bacillota</taxon>
        <taxon>Bacilli</taxon>
        <taxon>Bacillales</taxon>
        <taxon>Paenibacillaceae</taxon>
        <taxon>Paenibacillus</taxon>
    </lineage>
</organism>
<dbReference type="GO" id="GO:0016020">
    <property type="term" value="C:membrane"/>
    <property type="evidence" value="ECO:0007669"/>
    <property type="project" value="UniProtKB-SubCell"/>
</dbReference>
<keyword evidence="4" id="KW-0309">Germination</keyword>
<feature type="transmembrane region" description="Helical" evidence="8">
    <location>
        <begin position="41"/>
        <end position="64"/>
    </location>
</feature>
<dbReference type="AlphaFoldDB" id="A0A7X2Z466"/>
<comment type="caution">
    <text evidence="9">The sequence shown here is derived from an EMBL/GenBank/DDBJ whole genome shotgun (WGS) entry which is preliminary data.</text>
</comment>
<keyword evidence="3" id="KW-0813">Transport</keyword>
<keyword evidence="7 8" id="KW-0472">Membrane</keyword>
<gene>
    <name evidence="9" type="ORF">GNP95_20010</name>
</gene>
<protein>
    <submittedName>
        <fullName evidence="9">Endospore germination permease</fullName>
    </submittedName>
</protein>
<evidence type="ECO:0000313" key="9">
    <source>
        <dbReference type="EMBL" id="MUG47238.1"/>
    </source>
</evidence>
<dbReference type="PANTHER" id="PTHR34975:SF2">
    <property type="entry name" value="SPORE GERMINATION PROTEIN A2"/>
    <property type="match status" value="1"/>
</dbReference>
<keyword evidence="5 8" id="KW-0812">Transmembrane</keyword>
<feature type="transmembrane region" description="Helical" evidence="8">
    <location>
        <begin position="272"/>
        <end position="291"/>
    </location>
</feature>
<feature type="transmembrane region" description="Helical" evidence="8">
    <location>
        <begin position="216"/>
        <end position="237"/>
    </location>
</feature>
<evidence type="ECO:0000256" key="5">
    <source>
        <dbReference type="ARBA" id="ARBA00022692"/>
    </source>
</evidence>
<comment type="similarity">
    <text evidence="2">Belongs to the amino acid-polyamine-organocation (APC) superfamily. Spore germination protein (SGP) (TC 2.A.3.9) family.</text>
</comment>
<dbReference type="GO" id="GO:0009847">
    <property type="term" value="P:spore germination"/>
    <property type="evidence" value="ECO:0007669"/>
    <property type="project" value="InterPro"/>
</dbReference>
<dbReference type="InterPro" id="IPR004761">
    <property type="entry name" value="Spore_GerAB"/>
</dbReference>
<evidence type="ECO:0000256" key="8">
    <source>
        <dbReference type="SAM" id="Phobius"/>
    </source>
</evidence>
<evidence type="ECO:0000256" key="7">
    <source>
        <dbReference type="ARBA" id="ARBA00023136"/>
    </source>
</evidence>
<dbReference type="PANTHER" id="PTHR34975">
    <property type="entry name" value="SPORE GERMINATION PROTEIN A2"/>
    <property type="match status" value="1"/>
</dbReference>
<evidence type="ECO:0000256" key="4">
    <source>
        <dbReference type="ARBA" id="ARBA00022544"/>
    </source>
</evidence>
<evidence type="ECO:0000256" key="6">
    <source>
        <dbReference type="ARBA" id="ARBA00022989"/>
    </source>
</evidence>
<evidence type="ECO:0000256" key="1">
    <source>
        <dbReference type="ARBA" id="ARBA00004141"/>
    </source>
</evidence>